<dbReference type="EMBL" id="KN817532">
    <property type="protein sequence ID" value="KJA25286.1"/>
    <property type="molecule type" value="Genomic_DNA"/>
</dbReference>
<sequence>MSHYPFRHSTYWTGGDPVYTSELPPMNSAEDILQDVFMRDRNTIHAARPGKLQGLKNLMRAVGNWRRDRVHSSLLMLSRTMRKGF</sequence>
<evidence type="ECO:0000313" key="1">
    <source>
        <dbReference type="EMBL" id="KJA25286.1"/>
    </source>
</evidence>
<evidence type="ECO:0000313" key="2">
    <source>
        <dbReference type="Proteomes" id="UP000054270"/>
    </source>
</evidence>
<reference evidence="2" key="1">
    <citation type="submission" date="2014-04" db="EMBL/GenBank/DDBJ databases">
        <title>Evolutionary Origins and Diversification of the Mycorrhizal Mutualists.</title>
        <authorList>
            <consortium name="DOE Joint Genome Institute"/>
            <consortium name="Mycorrhizal Genomics Consortium"/>
            <person name="Kohler A."/>
            <person name="Kuo A."/>
            <person name="Nagy L.G."/>
            <person name="Floudas D."/>
            <person name="Copeland A."/>
            <person name="Barry K.W."/>
            <person name="Cichocki N."/>
            <person name="Veneault-Fourrey C."/>
            <person name="LaButti K."/>
            <person name="Lindquist E.A."/>
            <person name="Lipzen A."/>
            <person name="Lundell T."/>
            <person name="Morin E."/>
            <person name="Murat C."/>
            <person name="Riley R."/>
            <person name="Ohm R."/>
            <person name="Sun H."/>
            <person name="Tunlid A."/>
            <person name="Henrissat B."/>
            <person name="Grigoriev I.V."/>
            <person name="Hibbett D.S."/>
            <person name="Martin F."/>
        </authorList>
    </citation>
    <scope>NUCLEOTIDE SEQUENCE [LARGE SCALE GENOMIC DNA]</scope>
    <source>
        <strain evidence="2">FD-334 SS-4</strain>
    </source>
</reference>
<dbReference type="Proteomes" id="UP000054270">
    <property type="component" value="Unassembled WGS sequence"/>
</dbReference>
<protein>
    <submittedName>
        <fullName evidence="1">Uncharacterized protein</fullName>
    </submittedName>
</protein>
<dbReference type="OrthoDB" id="2749112at2759"/>
<dbReference type="AlphaFoldDB" id="A0A0D2P9M0"/>
<keyword evidence="2" id="KW-1185">Reference proteome</keyword>
<proteinExistence type="predicted"/>
<name>A0A0D2P9M0_HYPSF</name>
<organism evidence="1 2">
    <name type="scientific">Hypholoma sublateritium (strain FD-334 SS-4)</name>
    <dbReference type="NCBI Taxonomy" id="945553"/>
    <lineage>
        <taxon>Eukaryota</taxon>
        <taxon>Fungi</taxon>
        <taxon>Dikarya</taxon>
        <taxon>Basidiomycota</taxon>
        <taxon>Agaricomycotina</taxon>
        <taxon>Agaricomycetes</taxon>
        <taxon>Agaricomycetidae</taxon>
        <taxon>Agaricales</taxon>
        <taxon>Agaricineae</taxon>
        <taxon>Strophariaceae</taxon>
        <taxon>Hypholoma</taxon>
    </lineage>
</organism>
<gene>
    <name evidence="1" type="ORF">HYPSUDRAFT_199819</name>
</gene>
<accession>A0A0D2P9M0</accession>